<comment type="caution">
    <text evidence="2">The sequence shown here is derived from an EMBL/GenBank/DDBJ whole genome shotgun (WGS) entry which is preliminary data.</text>
</comment>
<feature type="signal peptide" evidence="1">
    <location>
        <begin position="1"/>
        <end position="36"/>
    </location>
</feature>
<sequence>MLACQLPGSKARGAMAVRSLQLGALALIVGCALVDAKVTSDEGKFCSAKSCDAEGHCEERGCSMLDGGAEASKPAAKGMIMSCQG</sequence>
<dbReference type="AlphaFoldDB" id="A0AA36I0T8"/>
<name>A0AA36I0T8_9DINO</name>
<feature type="chain" id="PRO_5041212517" description="Lipoprotein" evidence="1">
    <location>
        <begin position="37"/>
        <end position="85"/>
    </location>
</feature>
<protein>
    <recommendedName>
        <fullName evidence="4">Lipoprotein</fullName>
    </recommendedName>
</protein>
<proteinExistence type="predicted"/>
<evidence type="ECO:0000313" key="2">
    <source>
        <dbReference type="EMBL" id="CAJ1378957.1"/>
    </source>
</evidence>
<evidence type="ECO:0000256" key="1">
    <source>
        <dbReference type="SAM" id="SignalP"/>
    </source>
</evidence>
<evidence type="ECO:0008006" key="4">
    <source>
        <dbReference type="Google" id="ProtNLM"/>
    </source>
</evidence>
<dbReference type="Proteomes" id="UP001178507">
    <property type="component" value="Unassembled WGS sequence"/>
</dbReference>
<dbReference type="EMBL" id="CAUJNA010000582">
    <property type="protein sequence ID" value="CAJ1378957.1"/>
    <property type="molecule type" value="Genomic_DNA"/>
</dbReference>
<reference evidence="2" key="1">
    <citation type="submission" date="2023-08" db="EMBL/GenBank/DDBJ databases">
        <authorList>
            <person name="Chen Y."/>
            <person name="Shah S."/>
            <person name="Dougan E. K."/>
            <person name="Thang M."/>
            <person name="Chan C."/>
        </authorList>
    </citation>
    <scope>NUCLEOTIDE SEQUENCE</scope>
</reference>
<keyword evidence="1" id="KW-0732">Signal</keyword>
<accession>A0AA36I0T8</accession>
<gene>
    <name evidence="2" type="ORF">EVOR1521_LOCUS7335</name>
</gene>
<organism evidence="2 3">
    <name type="scientific">Effrenium voratum</name>
    <dbReference type="NCBI Taxonomy" id="2562239"/>
    <lineage>
        <taxon>Eukaryota</taxon>
        <taxon>Sar</taxon>
        <taxon>Alveolata</taxon>
        <taxon>Dinophyceae</taxon>
        <taxon>Suessiales</taxon>
        <taxon>Symbiodiniaceae</taxon>
        <taxon>Effrenium</taxon>
    </lineage>
</organism>
<evidence type="ECO:0000313" key="3">
    <source>
        <dbReference type="Proteomes" id="UP001178507"/>
    </source>
</evidence>
<keyword evidence="3" id="KW-1185">Reference proteome</keyword>